<dbReference type="PROSITE" id="PS50893">
    <property type="entry name" value="ABC_TRANSPORTER_2"/>
    <property type="match status" value="2"/>
</dbReference>
<dbReference type="FunFam" id="3.40.50.300:FF:000011">
    <property type="entry name" value="Putative ABC transporter ATP-binding component"/>
    <property type="match status" value="1"/>
</dbReference>
<dbReference type="Proteomes" id="UP000009374">
    <property type="component" value="Unassembled WGS sequence"/>
</dbReference>
<dbReference type="AlphaFoldDB" id="C6HUV2"/>
<dbReference type="Pfam" id="PF00005">
    <property type="entry name" value="ABC_tran"/>
    <property type="match status" value="2"/>
</dbReference>
<dbReference type="Pfam" id="PF12848">
    <property type="entry name" value="ABC_tran_Xtn"/>
    <property type="match status" value="1"/>
</dbReference>
<evidence type="ECO:0000313" key="10">
    <source>
        <dbReference type="Proteomes" id="UP000009374"/>
    </source>
</evidence>
<gene>
    <name evidence="9" type="ORF">UBAL3_74420020</name>
</gene>
<name>C6HUV2_9BACT</name>
<evidence type="ECO:0000259" key="8">
    <source>
        <dbReference type="PROSITE" id="PS50893"/>
    </source>
</evidence>
<feature type="coiled-coil region" evidence="6">
    <location>
        <begin position="85"/>
        <end position="112"/>
    </location>
</feature>
<feature type="domain" description="ABC transporter" evidence="8">
    <location>
        <begin position="313"/>
        <end position="535"/>
    </location>
</feature>
<evidence type="ECO:0000256" key="2">
    <source>
        <dbReference type="ARBA" id="ARBA00022741"/>
    </source>
</evidence>
<dbReference type="Gene3D" id="3.40.50.300">
    <property type="entry name" value="P-loop containing nucleotide triphosphate hydrolases"/>
    <property type="match status" value="2"/>
</dbReference>
<accession>C6HUV2</accession>
<dbReference type="SMART" id="SM00382">
    <property type="entry name" value="AAA"/>
    <property type="match status" value="2"/>
</dbReference>
<comment type="catalytic activity">
    <reaction evidence="4">
        <text>ATP + H2O = ADP + phosphate + H(+)</text>
        <dbReference type="Rhea" id="RHEA:13065"/>
        <dbReference type="ChEBI" id="CHEBI:15377"/>
        <dbReference type="ChEBI" id="CHEBI:15378"/>
        <dbReference type="ChEBI" id="CHEBI:30616"/>
        <dbReference type="ChEBI" id="CHEBI:43474"/>
        <dbReference type="ChEBI" id="CHEBI:456216"/>
    </reaction>
</comment>
<evidence type="ECO:0000256" key="7">
    <source>
        <dbReference type="SAM" id="MobiDB-lite"/>
    </source>
</evidence>
<evidence type="ECO:0000313" key="9">
    <source>
        <dbReference type="EMBL" id="EES53563.1"/>
    </source>
</evidence>
<evidence type="ECO:0000256" key="1">
    <source>
        <dbReference type="ARBA" id="ARBA00022737"/>
    </source>
</evidence>
<dbReference type="EMBL" id="GG693859">
    <property type="protein sequence ID" value="EES53563.1"/>
    <property type="molecule type" value="Genomic_DNA"/>
</dbReference>
<evidence type="ECO:0000256" key="5">
    <source>
        <dbReference type="ARBA" id="ARBA00061478"/>
    </source>
</evidence>
<feature type="compositionally biased region" description="Low complexity" evidence="7">
    <location>
        <begin position="536"/>
        <end position="550"/>
    </location>
</feature>
<feature type="region of interest" description="Disordered" evidence="7">
    <location>
        <begin position="582"/>
        <end position="603"/>
    </location>
</feature>
<dbReference type="GO" id="GO:0016887">
    <property type="term" value="F:ATP hydrolysis activity"/>
    <property type="evidence" value="ECO:0007669"/>
    <property type="project" value="InterPro"/>
</dbReference>
<keyword evidence="2" id="KW-0547">Nucleotide-binding</keyword>
<feature type="region of interest" description="Disordered" evidence="7">
    <location>
        <begin position="536"/>
        <end position="559"/>
    </location>
</feature>
<evidence type="ECO:0000256" key="6">
    <source>
        <dbReference type="SAM" id="Coils"/>
    </source>
</evidence>
<proteinExistence type="inferred from homology"/>
<evidence type="ECO:0000256" key="3">
    <source>
        <dbReference type="ARBA" id="ARBA00022840"/>
    </source>
</evidence>
<reference evidence="9 10" key="1">
    <citation type="journal article" date="2009" name="Appl. Environ. Microbiol.">
        <title>Community genomic and proteomic analyses of chemoautotrophic iron-oxidizing "Leptospirillum rubarum" (Group II) and "Leptospirillum ferrodiazotrophum" (Group III) bacteria in acid mine drainage biofilms.</title>
        <authorList>
            <person name="Goltsman D.S."/>
            <person name="Denef V.J."/>
            <person name="Singer S.W."/>
            <person name="VerBerkmoes N.C."/>
            <person name="Lefsrud M."/>
            <person name="Mueller R.S."/>
            <person name="Dick G.J."/>
            <person name="Sun C.L."/>
            <person name="Wheeler K.E."/>
            <person name="Zemla A."/>
            <person name="Baker B.J."/>
            <person name="Hauser L."/>
            <person name="Land M."/>
            <person name="Shah M.B."/>
            <person name="Thelen M.P."/>
            <person name="Hettich R.L."/>
            <person name="Banfield J.F."/>
        </authorList>
    </citation>
    <scope>NUCLEOTIDE SEQUENCE [LARGE SCALE GENOMIC DNA]</scope>
</reference>
<dbReference type="FunFam" id="3.40.50.300:FF:000309">
    <property type="entry name" value="ABC transporter ATP-binding protein"/>
    <property type="match status" value="1"/>
</dbReference>
<feature type="compositionally biased region" description="Basic and acidic residues" evidence="7">
    <location>
        <begin position="587"/>
        <end position="598"/>
    </location>
</feature>
<organism evidence="9 10">
    <name type="scientific">Leptospirillum ferrodiazotrophum</name>
    <dbReference type="NCBI Taxonomy" id="412449"/>
    <lineage>
        <taxon>Bacteria</taxon>
        <taxon>Pseudomonadati</taxon>
        <taxon>Nitrospirota</taxon>
        <taxon>Nitrospiria</taxon>
        <taxon>Nitrospirales</taxon>
        <taxon>Nitrospiraceae</taxon>
        <taxon>Leptospirillum</taxon>
    </lineage>
</organism>
<dbReference type="SUPFAM" id="SSF52540">
    <property type="entry name" value="P-loop containing nucleoside triphosphate hydrolases"/>
    <property type="match status" value="2"/>
</dbReference>
<protein>
    <submittedName>
        <fullName evidence="9">ABC transporter related</fullName>
    </submittedName>
</protein>
<keyword evidence="1" id="KW-0677">Repeat</keyword>
<dbReference type="InterPro" id="IPR032781">
    <property type="entry name" value="ABC_tran_Xtn"/>
</dbReference>
<dbReference type="InterPro" id="IPR027417">
    <property type="entry name" value="P-loop_NTPase"/>
</dbReference>
<sequence length="632" mass="69733">MITLSGLSKHYPTKTLFSDLSLRISLRERMALVGPNGAGKSTLMKILAGVSEPDDGTVSMPVGYRVGYLPQEVSIEGEMTAVGCVMSGDEELMRLEEEMRSLEKRLAAGETKVLDRYGEVQSRFGLLGGFEQETTARKVLAGLGFDQPRMDAKVSDLSGGWRMRVALARTLVTNPDLLLLDEPTNHLDIPSIEWLESFLQDFPGAVLLISHDRSFMNGVVGGVIELAGGKAIVYTGNYDAYLAEKERRALALESAIARQEEEIAKTQDFIDRFRSKATKATQVQSRIKALEKIERLERESVQKTVRFTFPAPVRSGDVVATFSGIEKSYDGRMIVHPFDWTLRRGMKVALVGPNGAGKSTLLKIMAGAVAPDSGTYGTGTNVTTAYYSQHQLEILDPNHTVLQSMESVAPDSETQTRIRGLLGAFLFKNDEVFKKVSVLSGGEKSRLALARMLLSPANLLLLDEPTNHLDLPSREALVEALDAYRGTLVFITHDRYVIERIASDIIEVVPGAIRLFMNHRFETYRAKRDAILKAPPLAQPSAPSSSSSPESPKKEADAGEIEGVERRIAWIEKEVLELESQVEQLEEASRKEGAEGKRAASKLVVARKKLTEKTAEWERLGSLLERSPQRQS</sequence>
<dbReference type="CDD" id="cd03221">
    <property type="entry name" value="ABCF_EF-3"/>
    <property type="match status" value="2"/>
</dbReference>
<dbReference type="InterPro" id="IPR003593">
    <property type="entry name" value="AAA+_ATPase"/>
</dbReference>
<keyword evidence="6" id="KW-0175">Coiled coil</keyword>
<dbReference type="InterPro" id="IPR003439">
    <property type="entry name" value="ABC_transporter-like_ATP-bd"/>
</dbReference>
<keyword evidence="3" id="KW-0067">ATP-binding</keyword>
<keyword evidence="10" id="KW-1185">Reference proteome</keyword>
<feature type="domain" description="ABC transporter" evidence="8">
    <location>
        <begin position="2"/>
        <end position="253"/>
    </location>
</feature>
<evidence type="ECO:0000256" key="4">
    <source>
        <dbReference type="ARBA" id="ARBA00049360"/>
    </source>
</evidence>
<dbReference type="PANTHER" id="PTHR42855:SF2">
    <property type="entry name" value="DRUG RESISTANCE ABC TRANSPORTER,ATP-BINDING PROTEIN"/>
    <property type="match status" value="1"/>
</dbReference>
<dbReference type="PANTHER" id="PTHR42855">
    <property type="entry name" value="ABC TRANSPORTER ATP-BINDING SUBUNIT"/>
    <property type="match status" value="1"/>
</dbReference>
<comment type="similarity">
    <text evidence="5">Belongs to the ABC transporter superfamily. ABCF family. Uup subfamily.</text>
</comment>
<dbReference type="InterPro" id="IPR017871">
    <property type="entry name" value="ABC_transporter-like_CS"/>
</dbReference>
<dbReference type="GO" id="GO:0005524">
    <property type="term" value="F:ATP binding"/>
    <property type="evidence" value="ECO:0007669"/>
    <property type="project" value="UniProtKB-KW"/>
</dbReference>
<dbReference type="PROSITE" id="PS00211">
    <property type="entry name" value="ABC_TRANSPORTER_1"/>
    <property type="match status" value="2"/>
</dbReference>
<dbReference type="GO" id="GO:0003676">
    <property type="term" value="F:nucleic acid binding"/>
    <property type="evidence" value="ECO:0007669"/>
    <property type="project" value="UniProtKB-ARBA"/>
</dbReference>
<dbReference type="InterPro" id="IPR051309">
    <property type="entry name" value="ABCF_ATPase"/>
</dbReference>